<proteinExistence type="predicted"/>
<dbReference type="Proteomes" id="UP000051952">
    <property type="component" value="Unassembled WGS sequence"/>
</dbReference>
<sequence>MLDPVAMFNSLQGIALWQQPTPFALTKANAPAWALIAADYVNGVIRCCSGPGVSLPFPPIAFEMLPSATRAVRIGSDDSATVIRYDLNNRTGAFIQPPVVVAGSAAGYADGAAATARFNGVYGFAGDGVHMVYVTECLANFCVRSINITSLSVKTVAGSRVSAVVDGVGTAASLQYPLGLAYHSLRHILYVGGQTTAIRKIDLATRNVTTLRLSIVINWPHFLQLTPSYDALFVSIYQTNTVLAIDTATDTLIRVVAGVSGISGTSDGFGSSARFTQPEGIALIGAEYGWPCLYVHEESPAYI</sequence>
<dbReference type="EMBL" id="CYKH01000161">
    <property type="protein sequence ID" value="CUE74130.1"/>
    <property type="molecule type" value="Genomic_DNA"/>
</dbReference>
<protein>
    <submittedName>
        <fullName evidence="1">Uncharacterized protein</fullName>
    </submittedName>
</protein>
<dbReference type="AlphaFoldDB" id="A0A0S4IMS8"/>
<dbReference type="SUPFAM" id="SSF63825">
    <property type="entry name" value="YWTD domain"/>
    <property type="match status" value="1"/>
</dbReference>
<dbReference type="Gene3D" id="2.120.10.30">
    <property type="entry name" value="TolB, C-terminal domain"/>
    <property type="match status" value="1"/>
</dbReference>
<dbReference type="PANTHER" id="PTHR46388">
    <property type="entry name" value="NHL REPEAT-CONTAINING PROTEIN 2"/>
    <property type="match status" value="1"/>
</dbReference>
<dbReference type="InterPro" id="IPR011042">
    <property type="entry name" value="6-blade_b-propeller_TolB-like"/>
</dbReference>
<dbReference type="OrthoDB" id="273823at2759"/>
<gene>
    <name evidence="1" type="ORF">BSAL_55605</name>
</gene>
<organism evidence="1 2">
    <name type="scientific">Bodo saltans</name>
    <name type="common">Flagellated protozoan</name>
    <dbReference type="NCBI Taxonomy" id="75058"/>
    <lineage>
        <taxon>Eukaryota</taxon>
        <taxon>Discoba</taxon>
        <taxon>Euglenozoa</taxon>
        <taxon>Kinetoplastea</taxon>
        <taxon>Metakinetoplastina</taxon>
        <taxon>Eubodonida</taxon>
        <taxon>Bodonidae</taxon>
        <taxon>Bodo</taxon>
    </lineage>
</organism>
<dbReference type="VEuPathDB" id="TriTrypDB:BSAL_55605"/>
<reference evidence="2" key="1">
    <citation type="submission" date="2015-09" db="EMBL/GenBank/DDBJ databases">
        <authorList>
            <consortium name="Pathogen Informatics"/>
        </authorList>
    </citation>
    <scope>NUCLEOTIDE SEQUENCE [LARGE SCALE GENOMIC DNA]</scope>
    <source>
        <strain evidence="2">Lake Konstanz</strain>
    </source>
</reference>
<name>A0A0S4IMS8_BODSA</name>
<accession>A0A0S4IMS8</accession>
<dbReference type="PANTHER" id="PTHR46388:SF2">
    <property type="entry name" value="NHL REPEAT-CONTAINING PROTEIN 2"/>
    <property type="match status" value="1"/>
</dbReference>
<keyword evidence="2" id="KW-1185">Reference proteome</keyword>
<feature type="non-terminal residue" evidence="1">
    <location>
        <position position="303"/>
    </location>
</feature>
<evidence type="ECO:0000313" key="2">
    <source>
        <dbReference type="Proteomes" id="UP000051952"/>
    </source>
</evidence>
<evidence type="ECO:0000313" key="1">
    <source>
        <dbReference type="EMBL" id="CUE74130.1"/>
    </source>
</evidence>